<proteinExistence type="predicted"/>
<dbReference type="AlphaFoldDB" id="A0AA38P485"/>
<gene>
    <name evidence="1" type="ORF">F5878DRAFT_727175</name>
</gene>
<dbReference type="EMBL" id="MU806365">
    <property type="protein sequence ID" value="KAJ3835916.1"/>
    <property type="molecule type" value="Genomic_DNA"/>
</dbReference>
<accession>A0AA38P485</accession>
<evidence type="ECO:0000313" key="2">
    <source>
        <dbReference type="Proteomes" id="UP001163846"/>
    </source>
</evidence>
<reference evidence="1" key="1">
    <citation type="submission" date="2022-08" db="EMBL/GenBank/DDBJ databases">
        <authorList>
            <consortium name="DOE Joint Genome Institute"/>
            <person name="Min B."/>
            <person name="Riley R."/>
            <person name="Sierra-Patev S."/>
            <person name="Naranjo-Ortiz M."/>
            <person name="Looney B."/>
            <person name="Konkel Z."/>
            <person name="Slot J.C."/>
            <person name="Sakamoto Y."/>
            <person name="Steenwyk J.L."/>
            <person name="Rokas A."/>
            <person name="Carro J."/>
            <person name="Camarero S."/>
            <person name="Ferreira P."/>
            <person name="Molpeceres G."/>
            <person name="Ruiz-Duenas F.J."/>
            <person name="Serrano A."/>
            <person name="Henrissat B."/>
            <person name="Drula E."/>
            <person name="Hughes K.W."/>
            <person name="Mata J.L."/>
            <person name="Ishikawa N.K."/>
            <person name="Vargas-Isla R."/>
            <person name="Ushijima S."/>
            <person name="Smith C.A."/>
            <person name="Ahrendt S."/>
            <person name="Andreopoulos W."/>
            <person name="He G."/>
            <person name="Labutti K."/>
            <person name="Lipzen A."/>
            <person name="Ng V."/>
            <person name="Sandor L."/>
            <person name="Barry K."/>
            <person name="Martinez A.T."/>
            <person name="Xiao Y."/>
            <person name="Gibbons J.G."/>
            <person name="Terashima K."/>
            <person name="Hibbett D.S."/>
            <person name="Grigoriev I.V."/>
        </authorList>
    </citation>
    <scope>NUCLEOTIDE SEQUENCE</scope>
    <source>
        <strain evidence="1">TFB9207</strain>
    </source>
</reference>
<sequence length="479" mass="54882">MAMSKGNGLPVPDDIIYKILLSSPLYSSLKATLLTCKQFYRVFQSHPNSVVRAVAYNITGPALPQALECIRHPFVPVHPRSLLRVSLSDPGDLETLISAPITPPETHQIVANSKIVKRLEDMFSFRYIDRTISTSQLSSSESRAFCIAVYRLMLYGAIADLGAWIHQESDPELRGDLITLSDNREDTEKGNKMFYCFSTPELLRLHSVTVFLKEILCFCARIYGYADEIYDLATVAGPARILNGFGNQDRDGLQLLDDISYFFRLEDPETLASLSSSPLLRILDLRNVEPPSGFAHWLSVSSRASERNSQCDRCQETLDFGAHSRSTFTEISNGECYRLHITYQHKYGPQHIHQYLKGNLRFSSFEISAFIDENKEFGATFLLQMWNDLWRLDLVQQQPKDQRFPHTLPDWTEDSYLCDVCFTHFLSENLWLWWRHIKSSSKTLKQDCCYGFNCELQVKSALHAEDFNHLCEQTQVDNL</sequence>
<organism evidence="1 2">
    <name type="scientific">Lentinula raphanica</name>
    <dbReference type="NCBI Taxonomy" id="153919"/>
    <lineage>
        <taxon>Eukaryota</taxon>
        <taxon>Fungi</taxon>
        <taxon>Dikarya</taxon>
        <taxon>Basidiomycota</taxon>
        <taxon>Agaricomycotina</taxon>
        <taxon>Agaricomycetes</taxon>
        <taxon>Agaricomycetidae</taxon>
        <taxon>Agaricales</taxon>
        <taxon>Marasmiineae</taxon>
        <taxon>Omphalotaceae</taxon>
        <taxon>Lentinula</taxon>
    </lineage>
</organism>
<protein>
    <recommendedName>
        <fullName evidence="3">F-box domain-containing protein</fullName>
    </recommendedName>
</protein>
<comment type="caution">
    <text evidence="1">The sequence shown here is derived from an EMBL/GenBank/DDBJ whole genome shotgun (WGS) entry which is preliminary data.</text>
</comment>
<evidence type="ECO:0008006" key="3">
    <source>
        <dbReference type="Google" id="ProtNLM"/>
    </source>
</evidence>
<evidence type="ECO:0000313" key="1">
    <source>
        <dbReference type="EMBL" id="KAJ3835916.1"/>
    </source>
</evidence>
<name>A0AA38P485_9AGAR</name>
<keyword evidence="2" id="KW-1185">Reference proteome</keyword>
<dbReference type="Proteomes" id="UP001163846">
    <property type="component" value="Unassembled WGS sequence"/>
</dbReference>